<dbReference type="EMBL" id="EF134231">
    <property type="protein sequence ID" value="ABV22345.1"/>
    <property type="molecule type" value="mRNA"/>
</dbReference>
<dbReference type="PANTHER" id="PTHR33175:SF13">
    <property type="entry name" value="HISTONE-LIKE PROTEIN"/>
    <property type="match status" value="1"/>
</dbReference>
<dbReference type="GO" id="GO:0030527">
    <property type="term" value="F:structural constituent of chromatin"/>
    <property type="evidence" value="ECO:0007669"/>
    <property type="project" value="InterPro"/>
</dbReference>
<sequence>MKATTLTASNVYQSVAETVGLKPKEVKGAVEAVMGVASGELKKHGSFKLAGVLALKLKKKPATPARKGVNPFTKEPCVFKAKPASKTVRVLAMKKLKDAVN</sequence>
<evidence type="ECO:0000256" key="1">
    <source>
        <dbReference type="ARBA" id="ARBA00004328"/>
    </source>
</evidence>
<evidence type="ECO:0000256" key="3">
    <source>
        <dbReference type="ARBA" id="ARBA00016145"/>
    </source>
</evidence>
<dbReference type="InterPro" id="IPR010992">
    <property type="entry name" value="IHF-like_DNA-bd_dom_sf"/>
</dbReference>
<dbReference type="GO" id="GO:0006260">
    <property type="term" value="P:DNA replication"/>
    <property type="evidence" value="ECO:0007669"/>
    <property type="project" value="UniProtKB-KW"/>
</dbReference>
<keyword evidence="4" id="KW-0235">DNA replication</keyword>
<dbReference type="CDD" id="cd13834">
    <property type="entry name" value="HU_like"/>
    <property type="match status" value="1"/>
</dbReference>
<evidence type="ECO:0000256" key="9">
    <source>
        <dbReference type="RuleBase" id="RU003939"/>
    </source>
</evidence>
<comment type="subunit">
    <text evidence="2">Homodimer.</text>
</comment>
<name>A7WQ53_NOCSC</name>
<evidence type="ECO:0000256" key="5">
    <source>
        <dbReference type="ARBA" id="ARBA00022921"/>
    </source>
</evidence>
<evidence type="ECO:0000256" key="8">
    <source>
        <dbReference type="ARBA" id="ARBA00046140"/>
    </source>
</evidence>
<dbReference type="GO" id="GO:0003677">
    <property type="term" value="F:DNA binding"/>
    <property type="evidence" value="ECO:0007669"/>
    <property type="project" value="InterPro"/>
</dbReference>
<evidence type="ECO:0000313" key="10">
    <source>
        <dbReference type="EMBL" id="ABV22345.1"/>
    </source>
</evidence>
<accession>A7WQ53</accession>
<comment type="similarity">
    <text evidence="9">Belongs to the bacterial histone-like protein family.</text>
</comment>
<evidence type="ECO:0000256" key="7">
    <source>
        <dbReference type="ARBA" id="ARBA00033227"/>
    </source>
</evidence>
<comment type="subcellular location">
    <subcellularLocation>
        <location evidence="1">Virion</location>
    </subcellularLocation>
</comment>
<dbReference type="PANTHER" id="PTHR33175">
    <property type="entry name" value="DNA-BINDING PROTEIN HU"/>
    <property type="match status" value="1"/>
</dbReference>
<dbReference type="SMR" id="A7WQ53"/>
<protein>
    <recommendedName>
        <fullName evidence="3">Viral histone-like protein</fullName>
    </recommendedName>
    <alternativeName>
        <fullName evidence="7">DNA-binding protein pA104R</fullName>
    </alternativeName>
    <alternativeName>
        <fullName evidence="6">pA104R</fullName>
    </alternativeName>
</protein>
<dbReference type="InterPro" id="IPR000119">
    <property type="entry name" value="Hist_DNA-bd"/>
</dbReference>
<evidence type="ECO:0000256" key="6">
    <source>
        <dbReference type="ARBA" id="ARBA00033120"/>
    </source>
</evidence>
<organism evidence="10">
    <name type="scientific">Noctiluca scintillans</name>
    <name type="common">Sea sparkle</name>
    <name type="synonym">Red tide dinoflagellate</name>
    <dbReference type="NCBI Taxonomy" id="2966"/>
    <lineage>
        <taxon>Eukaryota</taxon>
        <taxon>Sar</taxon>
        <taxon>Alveolata</taxon>
        <taxon>Dinophyceae</taxon>
        <taxon>Noctilucales</taxon>
        <taxon>Noctilucaceae</taxon>
        <taxon>Noctiluca</taxon>
    </lineage>
</organism>
<dbReference type="AlphaFoldDB" id="A7WQ53"/>
<reference evidence="10" key="1">
    <citation type="journal article" date="2007" name="Proc. Natl. Acad. Sci. U.S.A.">
        <title>Spliced leader RNA trans-splicing in dinoflagellates.</title>
        <authorList>
            <person name="Zhang H."/>
            <person name="Hou Y."/>
            <person name="Miranda L."/>
            <person name="Campbell D.A."/>
            <person name="Sturm N.R."/>
            <person name="Gaasterland T."/>
            <person name="Lin S."/>
        </authorList>
    </citation>
    <scope>NUCLEOTIDE SEQUENCE</scope>
    <source>
        <strain evidence="10">Nsc-cDNA14</strain>
    </source>
</reference>
<dbReference type="SMART" id="SM00411">
    <property type="entry name" value="BHL"/>
    <property type="match status" value="1"/>
</dbReference>
<keyword evidence="5" id="KW-0426">Late protein</keyword>
<evidence type="ECO:0000256" key="2">
    <source>
        <dbReference type="ARBA" id="ARBA00011738"/>
    </source>
</evidence>
<dbReference type="Gene3D" id="4.10.520.10">
    <property type="entry name" value="IHF-like DNA-binding proteins"/>
    <property type="match status" value="1"/>
</dbReference>
<proteinExistence type="evidence at transcript level"/>
<dbReference type="GO" id="GO:0005829">
    <property type="term" value="C:cytosol"/>
    <property type="evidence" value="ECO:0007669"/>
    <property type="project" value="TreeGrafter"/>
</dbReference>
<comment type="function">
    <text evidence="8">DNA-binding protein that plays a critical role in nucleoid compaction, genome replication and DNA replication and transcription. Binds to both ssDNA and dsDNA with a binding site covering about 15 nucleotides. Displays DNA-supercoiling activity only when associated with the viral DNA topoisomerase 2.</text>
</comment>
<dbReference type="Pfam" id="PF00216">
    <property type="entry name" value="Bac_DNA_binding"/>
    <property type="match status" value="1"/>
</dbReference>
<evidence type="ECO:0000256" key="4">
    <source>
        <dbReference type="ARBA" id="ARBA00022705"/>
    </source>
</evidence>
<dbReference type="SUPFAM" id="SSF47729">
    <property type="entry name" value="IHF-like DNA-binding proteins"/>
    <property type="match status" value="1"/>
</dbReference>